<dbReference type="EMBL" id="CAXIEN010000067">
    <property type="protein sequence ID" value="CAL1273442.1"/>
    <property type="molecule type" value="Genomic_DNA"/>
</dbReference>
<name>A0AAV1ZSH6_9ARAC</name>
<keyword evidence="2" id="KW-1185">Reference proteome</keyword>
<sequence>MASESQKKESAAAREKISENLKTFDMSTLKLEGNDATQARQIVVNKLRKRFADLFLTEDSDQRNRDIYYCLEKGVCKYQERKLMSCLMEVNEVGVDANERCNEEMLEMKTCINKCLYKLTEKKLDLMLLLSYLKNCIHR</sequence>
<gene>
    <name evidence="1" type="ORF">LARSCL_LOCUS6897</name>
</gene>
<evidence type="ECO:0000313" key="1">
    <source>
        <dbReference type="EMBL" id="CAL1273442.1"/>
    </source>
</evidence>
<comment type="caution">
    <text evidence="1">The sequence shown here is derived from an EMBL/GenBank/DDBJ whole genome shotgun (WGS) entry which is preliminary data.</text>
</comment>
<evidence type="ECO:0000313" key="2">
    <source>
        <dbReference type="Proteomes" id="UP001497382"/>
    </source>
</evidence>
<proteinExistence type="predicted"/>
<protein>
    <recommendedName>
        <fullName evidence="3">Odorant-binding protein</fullName>
    </recommendedName>
</protein>
<dbReference type="AlphaFoldDB" id="A0AAV1ZSH6"/>
<accession>A0AAV1ZSH6</accession>
<dbReference type="Proteomes" id="UP001497382">
    <property type="component" value="Unassembled WGS sequence"/>
</dbReference>
<evidence type="ECO:0008006" key="3">
    <source>
        <dbReference type="Google" id="ProtNLM"/>
    </source>
</evidence>
<reference evidence="1 2" key="1">
    <citation type="submission" date="2024-04" db="EMBL/GenBank/DDBJ databases">
        <authorList>
            <person name="Rising A."/>
            <person name="Reimegard J."/>
            <person name="Sonavane S."/>
            <person name="Akerstrom W."/>
            <person name="Nylinder S."/>
            <person name="Hedman E."/>
            <person name="Kallberg Y."/>
        </authorList>
    </citation>
    <scope>NUCLEOTIDE SEQUENCE [LARGE SCALE GENOMIC DNA]</scope>
</reference>
<organism evidence="1 2">
    <name type="scientific">Larinioides sclopetarius</name>
    <dbReference type="NCBI Taxonomy" id="280406"/>
    <lineage>
        <taxon>Eukaryota</taxon>
        <taxon>Metazoa</taxon>
        <taxon>Ecdysozoa</taxon>
        <taxon>Arthropoda</taxon>
        <taxon>Chelicerata</taxon>
        <taxon>Arachnida</taxon>
        <taxon>Araneae</taxon>
        <taxon>Araneomorphae</taxon>
        <taxon>Entelegynae</taxon>
        <taxon>Araneoidea</taxon>
        <taxon>Araneidae</taxon>
        <taxon>Larinioides</taxon>
    </lineage>
</organism>